<comment type="caution">
    <text evidence="4">The sequence shown here is derived from an EMBL/GenBank/DDBJ whole genome shotgun (WGS) entry which is preliminary data.</text>
</comment>
<dbReference type="PANTHER" id="PTHR13068">
    <property type="entry name" value="CGI-12 PROTEIN-RELATED"/>
    <property type="match status" value="1"/>
</dbReference>
<reference evidence="4 5" key="1">
    <citation type="journal article" date="2020" name="Mol. Biol. Evol.">
        <title>Distinct Expression and Methylation Patterns for Genes with Different Fates following a Single Whole-Genome Duplication in Flowering Plants.</title>
        <authorList>
            <person name="Shi T."/>
            <person name="Rahmani R.S."/>
            <person name="Gugger P.F."/>
            <person name="Wang M."/>
            <person name="Li H."/>
            <person name="Zhang Y."/>
            <person name="Li Z."/>
            <person name="Wang Q."/>
            <person name="Van de Peer Y."/>
            <person name="Marchal K."/>
            <person name="Chen J."/>
        </authorList>
    </citation>
    <scope>NUCLEOTIDE SEQUENCE [LARGE SCALE GENOMIC DNA]</scope>
    <source>
        <tissue evidence="4">Leaf</tissue>
    </source>
</reference>
<keyword evidence="3" id="KW-0809">Transit peptide</keyword>
<dbReference type="EMBL" id="DUZY01000006">
    <property type="protein sequence ID" value="DAD43004.1"/>
    <property type="molecule type" value="Genomic_DNA"/>
</dbReference>
<evidence type="ECO:0000256" key="1">
    <source>
        <dbReference type="ARBA" id="ARBA00007692"/>
    </source>
</evidence>
<dbReference type="SMART" id="SM00733">
    <property type="entry name" value="Mterf"/>
    <property type="match status" value="7"/>
</dbReference>
<evidence type="ECO:0000313" key="4">
    <source>
        <dbReference type="EMBL" id="DAD43004.1"/>
    </source>
</evidence>
<dbReference type="Proteomes" id="UP000607653">
    <property type="component" value="Unassembled WGS sequence"/>
</dbReference>
<keyword evidence="2" id="KW-0805">Transcription regulation</keyword>
<dbReference type="PANTHER" id="PTHR13068:SF31">
    <property type="entry name" value="TRANSCRIPTION TERMINATION FACTOR MTERF2, CHLOROPLASTIC-LIKE"/>
    <property type="match status" value="1"/>
</dbReference>
<dbReference type="Gene3D" id="1.25.70.10">
    <property type="entry name" value="Transcription termination factor 3, mitochondrial"/>
    <property type="match status" value="1"/>
</dbReference>
<evidence type="ECO:0000256" key="3">
    <source>
        <dbReference type="ARBA" id="ARBA00022946"/>
    </source>
</evidence>
<protein>
    <submittedName>
        <fullName evidence="4">Uncharacterized protein</fullName>
    </submittedName>
</protein>
<keyword evidence="5" id="KW-1185">Reference proteome</keyword>
<dbReference type="InterPro" id="IPR003690">
    <property type="entry name" value="MTERF"/>
</dbReference>
<dbReference type="FunFam" id="1.25.70.10:FF:000001">
    <property type="entry name" value="Mitochondrial transcription termination factor-like"/>
    <property type="match status" value="1"/>
</dbReference>
<evidence type="ECO:0000313" key="5">
    <source>
        <dbReference type="Proteomes" id="UP000607653"/>
    </source>
</evidence>
<sequence length="403" mass="45728">MSQIFYKRLLYVHLVQNPSLKSFSTTVATVCRGQPLSFTVQYLINSCGLSLETALSTSKQFQLDESKPDRYDSVLTLLKTHGFSKTHIAELIKKHPSVLLINADKILKPKMEFLLGFGFSDSAVSDLVISNPSIFDRSLKSRLKPSLDILMKHVQSKEEVLKAIKRSSWLITFNLSQTLQPNVELLIKEGVPISGISKLIVHQPRVLLQKTDRLVSTIETVKKLDIRPTITTFVYAIHVLSSMSELTWNRKIELFKGFGWSEEEVMLVFRRDPYCLACSEGKVKKVMEFLMGTMKLHPSVMISNPKVLKHGLETRIRPRYMVLKVLELEKLIEGIDGNKKFSRVFGLAEETFLVDYVLKYLGKVPNLMDLYCASVAANSVDTNGPKVRTALQKIQKLKMEFGL</sequence>
<name>A0A822Z9N4_NELNU</name>
<keyword evidence="2" id="KW-0806">Transcription termination</keyword>
<dbReference type="GO" id="GO:0006353">
    <property type="term" value="P:DNA-templated transcription termination"/>
    <property type="evidence" value="ECO:0007669"/>
    <property type="project" value="UniProtKB-KW"/>
</dbReference>
<accession>A0A822Z9N4</accession>
<comment type="similarity">
    <text evidence="1">Belongs to the mTERF family.</text>
</comment>
<gene>
    <name evidence="4" type="ORF">HUJ06_001234</name>
</gene>
<dbReference type="Pfam" id="PF02536">
    <property type="entry name" value="mTERF"/>
    <property type="match status" value="1"/>
</dbReference>
<dbReference type="AlphaFoldDB" id="A0A822Z9N4"/>
<dbReference type="GO" id="GO:0003676">
    <property type="term" value="F:nucleic acid binding"/>
    <property type="evidence" value="ECO:0007669"/>
    <property type="project" value="InterPro"/>
</dbReference>
<dbReference type="InterPro" id="IPR038538">
    <property type="entry name" value="MTERF_sf"/>
</dbReference>
<keyword evidence="2" id="KW-0804">Transcription</keyword>
<evidence type="ECO:0000256" key="2">
    <source>
        <dbReference type="ARBA" id="ARBA00022472"/>
    </source>
</evidence>
<proteinExistence type="inferred from homology"/>
<organism evidence="4 5">
    <name type="scientific">Nelumbo nucifera</name>
    <name type="common">Sacred lotus</name>
    <dbReference type="NCBI Taxonomy" id="4432"/>
    <lineage>
        <taxon>Eukaryota</taxon>
        <taxon>Viridiplantae</taxon>
        <taxon>Streptophyta</taxon>
        <taxon>Embryophyta</taxon>
        <taxon>Tracheophyta</taxon>
        <taxon>Spermatophyta</taxon>
        <taxon>Magnoliopsida</taxon>
        <taxon>Proteales</taxon>
        <taxon>Nelumbonaceae</taxon>
        <taxon>Nelumbo</taxon>
    </lineage>
</organism>